<dbReference type="EMBL" id="CYHG01000004">
    <property type="protein sequence ID" value="CUB03735.1"/>
    <property type="molecule type" value="Genomic_DNA"/>
</dbReference>
<name>A0A0K6IKU9_9GAMM</name>
<dbReference type="RefSeq" id="WP_055462691.1">
    <property type="nucleotide sequence ID" value="NZ_CYHG01000004.1"/>
</dbReference>
<accession>A0A0K6IKU9</accession>
<evidence type="ECO:0000313" key="1">
    <source>
        <dbReference type="EMBL" id="CUB03735.1"/>
    </source>
</evidence>
<protein>
    <recommendedName>
        <fullName evidence="3">Tetratricopeptide repeat</fullName>
    </recommendedName>
</protein>
<sequence length="133" mass="15061">MENWKQFIVAGDQAFQHCENRAAISCYKQASACARQHLGCWYDTQAVLSALVFSDLKVAEAQCRLECFEDAVDTYSTLSLELRRFQCRVAPSNPIANLVSQAINQVKEEFINLTKVYAYDILFVSKLTPLSLK</sequence>
<evidence type="ECO:0008006" key="3">
    <source>
        <dbReference type="Google" id="ProtNLM"/>
    </source>
</evidence>
<proteinExistence type="predicted"/>
<keyword evidence="2" id="KW-1185">Reference proteome</keyword>
<reference evidence="2" key="1">
    <citation type="submission" date="2015-08" db="EMBL/GenBank/DDBJ databases">
        <authorList>
            <person name="Varghese N."/>
        </authorList>
    </citation>
    <scope>NUCLEOTIDE SEQUENCE [LARGE SCALE GENOMIC DNA]</scope>
    <source>
        <strain evidence="2">JCM 18476</strain>
    </source>
</reference>
<dbReference type="OrthoDB" id="6106201at2"/>
<dbReference type="STRING" id="1137284.GCA_001418205_01586"/>
<organism evidence="1 2">
    <name type="scientific">Marinomonas fungiae</name>
    <dbReference type="NCBI Taxonomy" id="1137284"/>
    <lineage>
        <taxon>Bacteria</taxon>
        <taxon>Pseudomonadati</taxon>
        <taxon>Pseudomonadota</taxon>
        <taxon>Gammaproteobacteria</taxon>
        <taxon>Oceanospirillales</taxon>
        <taxon>Oceanospirillaceae</taxon>
        <taxon>Marinomonas</taxon>
    </lineage>
</organism>
<dbReference type="Proteomes" id="UP000182769">
    <property type="component" value="Unassembled WGS sequence"/>
</dbReference>
<dbReference type="AlphaFoldDB" id="A0A0K6IKU9"/>
<evidence type="ECO:0000313" key="2">
    <source>
        <dbReference type="Proteomes" id="UP000182769"/>
    </source>
</evidence>
<gene>
    <name evidence="1" type="ORF">Ga0061065_104166</name>
</gene>